<dbReference type="Proteomes" id="UP001241377">
    <property type="component" value="Unassembled WGS sequence"/>
</dbReference>
<accession>A0ACC2WNC4</accession>
<protein>
    <submittedName>
        <fullName evidence="1">Uncharacterized protein</fullName>
    </submittedName>
</protein>
<organism evidence="1 2">
    <name type="scientific">Naganishia cerealis</name>
    <dbReference type="NCBI Taxonomy" id="610337"/>
    <lineage>
        <taxon>Eukaryota</taxon>
        <taxon>Fungi</taxon>
        <taxon>Dikarya</taxon>
        <taxon>Basidiomycota</taxon>
        <taxon>Agaricomycotina</taxon>
        <taxon>Tremellomycetes</taxon>
        <taxon>Filobasidiales</taxon>
        <taxon>Filobasidiaceae</taxon>
        <taxon>Naganishia</taxon>
    </lineage>
</organism>
<gene>
    <name evidence="1" type="ORF">QFC19_000610</name>
</gene>
<keyword evidence="2" id="KW-1185">Reference proteome</keyword>
<dbReference type="EMBL" id="JASBWR010000004">
    <property type="protein sequence ID" value="KAJ9112591.1"/>
    <property type="molecule type" value="Genomic_DNA"/>
</dbReference>
<name>A0ACC2WNC4_9TREE</name>
<reference evidence="1" key="1">
    <citation type="submission" date="2023-04" db="EMBL/GenBank/DDBJ databases">
        <title>Draft Genome sequencing of Naganishia species isolated from polar environments using Oxford Nanopore Technology.</title>
        <authorList>
            <person name="Leo P."/>
            <person name="Venkateswaran K."/>
        </authorList>
    </citation>
    <scope>NUCLEOTIDE SEQUENCE</scope>
    <source>
        <strain evidence="1">MNA-CCFEE 5261</strain>
    </source>
</reference>
<proteinExistence type="predicted"/>
<evidence type="ECO:0000313" key="1">
    <source>
        <dbReference type="EMBL" id="KAJ9112591.1"/>
    </source>
</evidence>
<sequence length="76" mass="8592">MLEKAEEAFQESGRPVTPTDLKGIEDEADYNLTTLPQEEDVEGEVAKNAFLPRRTEAIMMTAICIALFGEFVPMWR</sequence>
<evidence type="ECO:0000313" key="2">
    <source>
        <dbReference type="Proteomes" id="UP001241377"/>
    </source>
</evidence>
<comment type="caution">
    <text evidence="1">The sequence shown here is derived from an EMBL/GenBank/DDBJ whole genome shotgun (WGS) entry which is preliminary data.</text>
</comment>